<gene>
    <name evidence="1" type="ORF">UFOPK3954_02237</name>
</gene>
<sequence length="135" mass="14883">MMPITDSRPIHGANTFAAWGRIGRAMRTKPYVPSFRRIAARMTEPCVGAWVWASGSQVWNGNIGTFTANPSAIPAKIRFIVVEVSPPSAYFCCTRSASSVMENVVPPVLKNRARNATSMNAEPNIVYRKNFSDAY</sequence>
<name>A0A6J7PW42_9ZZZZ</name>
<dbReference type="AlphaFoldDB" id="A0A6J7PW42"/>
<accession>A0A6J7PW42</accession>
<evidence type="ECO:0000313" key="1">
    <source>
        <dbReference type="EMBL" id="CAB5009557.1"/>
    </source>
</evidence>
<dbReference type="EMBL" id="CAFBON010000317">
    <property type="protein sequence ID" value="CAB5009557.1"/>
    <property type="molecule type" value="Genomic_DNA"/>
</dbReference>
<protein>
    <submittedName>
        <fullName evidence="1">Unannotated protein</fullName>
    </submittedName>
</protein>
<reference evidence="1" key="1">
    <citation type="submission" date="2020-05" db="EMBL/GenBank/DDBJ databases">
        <authorList>
            <person name="Chiriac C."/>
            <person name="Salcher M."/>
            <person name="Ghai R."/>
            <person name="Kavagutti S V."/>
        </authorList>
    </citation>
    <scope>NUCLEOTIDE SEQUENCE</scope>
</reference>
<organism evidence="1">
    <name type="scientific">freshwater metagenome</name>
    <dbReference type="NCBI Taxonomy" id="449393"/>
    <lineage>
        <taxon>unclassified sequences</taxon>
        <taxon>metagenomes</taxon>
        <taxon>ecological metagenomes</taxon>
    </lineage>
</organism>
<proteinExistence type="predicted"/>